<name>K7AVH5_9ALTE</name>
<proteinExistence type="predicted"/>
<dbReference type="STRING" id="1129794.C427_4384"/>
<dbReference type="OrthoDB" id="8403777at2"/>
<dbReference type="PATRIC" id="fig|1129794.4.peg.4365"/>
<protein>
    <submittedName>
        <fullName evidence="1">Uncharacterized protein</fullName>
    </submittedName>
</protein>
<dbReference type="RefSeq" id="WP_007641025.1">
    <property type="nucleotide sequence ID" value="NC_020514.1"/>
</dbReference>
<accession>K7AVH5</accession>
<evidence type="ECO:0000313" key="2">
    <source>
        <dbReference type="Proteomes" id="UP000011864"/>
    </source>
</evidence>
<dbReference type="Proteomes" id="UP000011864">
    <property type="component" value="Chromosome"/>
</dbReference>
<dbReference type="HOGENOM" id="CLU_2701460_0_0_6"/>
<organism evidence="1 2">
    <name type="scientific">Paraglaciecola psychrophila 170</name>
    <dbReference type="NCBI Taxonomy" id="1129794"/>
    <lineage>
        <taxon>Bacteria</taxon>
        <taxon>Pseudomonadati</taxon>
        <taxon>Pseudomonadota</taxon>
        <taxon>Gammaproteobacteria</taxon>
        <taxon>Alteromonadales</taxon>
        <taxon>Alteromonadaceae</taxon>
        <taxon>Paraglaciecola</taxon>
    </lineage>
</organism>
<dbReference type="KEGG" id="gps:C427_4384"/>
<evidence type="ECO:0000313" key="1">
    <source>
        <dbReference type="EMBL" id="AGH46486.1"/>
    </source>
</evidence>
<gene>
    <name evidence="1" type="ORF">C427_4384</name>
</gene>
<dbReference type="AlphaFoldDB" id="K7AVH5"/>
<keyword evidence="2" id="KW-1185">Reference proteome</keyword>
<reference evidence="1 2" key="1">
    <citation type="journal article" date="2013" name="Genome Announc.">
        <title>Complete Genome Sequence of Glaciecola psychrophila Strain 170T.</title>
        <authorList>
            <person name="Yin J."/>
            <person name="Chen J."/>
            <person name="Liu G."/>
            <person name="Yu Y."/>
            <person name="Song L."/>
            <person name="Wang X."/>
            <person name="Qu X."/>
        </authorList>
    </citation>
    <scope>NUCLEOTIDE SEQUENCE [LARGE SCALE GENOMIC DNA]</scope>
    <source>
        <strain evidence="1 2">170</strain>
    </source>
</reference>
<sequence length="73" mass="8320">MSNREAIDTITDYFYQFDKSILELLKQYDDKASICMEGIEDIDVVSVLAGELLFYLTTTCFLDLQNGNGKKVI</sequence>
<dbReference type="EMBL" id="CP003837">
    <property type="protein sequence ID" value="AGH46486.1"/>
    <property type="molecule type" value="Genomic_DNA"/>
</dbReference>